<evidence type="ECO:0000256" key="6">
    <source>
        <dbReference type="RuleBase" id="RU363007"/>
    </source>
</evidence>
<dbReference type="GO" id="GO:0005739">
    <property type="term" value="C:mitochondrion"/>
    <property type="evidence" value="ECO:0007669"/>
    <property type="project" value="UniProtKB-SubCell"/>
</dbReference>
<comment type="function">
    <text evidence="5 6">Essential for respiratory growth and required for maintenance of mtDNA. Required for cell survival in the absence of prohibitins.</text>
</comment>
<protein>
    <recommendedName>
        <fullName evidence="3 6">Genetic interactor of prohibitin 5, mitochondrial</fullName>
    </recommendedName>
</protein>
<proteinExistence type="inferred from homology"/>
<comment type="subcellular location">
    <subcellularLocation>
        <location evidence="1 6">Mitochondrion</location>
    </subcellularLocation>
</comment>
<gene>
    <name evidence="7" type="ORF">ZYGR_0AI00630</name>
</gene>
<dbReference type="InterPro" id="IPR031455">
    <property type="entry name" value="Gep5"/>
</dbReference>
<organism evidence="7 8">
    <name type="scientific">Zygosaccharomyces rouxii</name>
    <dbReference type="NCBI Taxonomy" id="4956"/>
    <lineage>
        <taxon>Eukaryota</taxon>
        <taxon>Fungi</taxon>
        <taxon>Dikarya</taxon>
        <taxon>Ascomycota</taxon>
        <taxon>Saccharomycotina</taxon>
        <taxon>Saccharomycetes</taxon>
        <taxon>Saccharomycetales</taxon>
        <taxon>Saccharomycetaceae</taxon>
        <taxon>Zygosaccharomyces</taxon>
    </lineage>
</organism>
<evidence type="ECO:0000256" key="1">
    <source>
        <dbReference type="ARBA" id="ARBA00004173"/>
    </source>
</evidence>
<name>A0A1Q3AAZ1_ZYGRO</name>
<evidence type="ECO:0000256" key="2">
    <source>
        <dbReference type="ARBA" id="ARBA00008036"/>
    </source>
</evidence>
<dbReference type="OrthoDB" id="4066262at2759"/>
<evidence type="ECO:0000256" key="4">
    <source>
        <dbReference type="ARBA" id="ARBA00023128"/>
    </source>
</evidence>
<comment type="similarity">
    <text evidence="2 6">Belongs to the GEP5 family.</text>
</comment>
<evidence type="ECO:0000256" key="3">
    <source>
        <dbReference type="ARBA" id="ARBA00018341"/>
    </source>
</evidence>
<dbReference type="Proteomes" id="UP000187013">
    <property type="component" value="Unassembled WGS sequence"/>
</dbReference>
<dbReference type="Pfam" id="PF17053">
    <property type="entry name" value="GEP5"/>
    <property type="match status" value="1"/>
</dbReference>
<evidence type="ECO:0000313" key="8">
    <source>
        <dbReference type="Proteomes" id="UP000187013"/>
    </source>
</evidence>
<sequence length="277" mass="32985">MVSRNFQELIPALSRSIRLLPLHLETQKVLEAHCRDSSFKSLLVAQSITEFERLSDHKSLELLIYRAHFLWDNPLPPYLKRFQLHHRELRNYWPYEYQRSLLDMSNPRKESLSYLWKDCNVLALSRLRFEKHRWADDDVIDRLPQEQGVWLLQSIFLQYFFLKSDPRLCYNNRKLPVPIVEIPLRPMGNDAADCRIRNLFRRKTAVVWNALAWENRPLLARNEKLLGDIIAKSETRSMKRLYRRASRRAYVIKNEGKDPSGLQMPEFGPSEILLRSI</sequence>
<accession>A0A1Q3AAZ1</accession>
<keyword evidence="4 6" id="KW-0496">Mitochondrion</keyword>
<evidence type="ECO:0000256" key="5">
    <source>
        <dbReference type="ARBA" id="ARBA00025061"/>
    </source>
</evidence>
<comment type="caution">
    <text evidence="7">The sequence shown here is derived from an EMBL/GenBank/DDBJ whole genome shotgun (WGS) entry which is preliminary data.</text>
</comment>
<reference evidence="7 8" key="1">
    <citation type="submission" date="2016-08" db="EMBL/GenBank/DDBJ databases">
        <title>Draft genome sequence of allopolyploid Zygosaccharomyces rouxii.</title>
        <authorList>
            <person name="Watanabe J."/>
            <person name="Uehara K."/>
            <person name="Mogi Y."/>
            <person name="Tsukioka Y."/>
        </authorList>
    </citation>
    <scope>NUCLEOTIDE SEQUENCE [LARGE SCALE GENOMIC DNA]</scope>
    <source>
        <strain evidence="7 8">NBRC 110957</strain>
    </source>
</reference>
<dbReference type="EMBL" id="BDGX01000035">
    <property type="protein sequence ID" value="GAV52781.1"/>
    <property type="molecule type" value="Genomic_DNA"/>
</dbReference>
<evidence type="ECO:0000313" key="7">
    <source>
        <dbReference type="EMBL" id="GAV52781.1"/>
    </source>
</evidence>
<dbReference type="AlphaFoldDB" id="A0A1Q3AAZ1"/>